<dbReference type="Proteomes" id="UP000323521">
    <property type="component" value="Chromosome"/>
</dbReference>
<sequence>MNHFLPMRLLTREQIERIHGKSLKILGEIGIQVDAPQAVEIFGAHGCRIKGRRVYIPEGLVETVRKKKQKRQVLYSRTGQMVQSEKGKTYVHNAGAVATITDLRTGKQRPATLQDGADLIKLMDALEHIHAVTPIIYPQDVEQGAALLYAVREIIKNTSKPVCGPGVSSLAEAKYIHEMFVLLAGDEKRLREKPMYDLGFSPLSPLTFPQGDTEAIIWAAQKGIAIGALPCPIPGMTAPLSMLGALTQQNAEILAVLTLIRLIDPELPVSYSARLAPADLRYGNTVGGSPEAGIAGACAVQLADYYGMDSNVYGAGTNAILGDAQLGLEKVMNIFLPALVGSNWLSGAGSVADAASVSYEQLVMDDEIFDFVFHFFGSLQDDEEDLGFSTIKDVMEGAGDFIAHENTLRYLHSKECWNRLEYSGNGRAYAGWWENGAKSYLDVIREKVDRILQEHRVTAMDAAVEKELSCLVRSGEKELKK</sequence>
<dbReference type="Gene3D" id="3.20.20.480">
    <property type="entry name" value="Trimethylamine methyltransferase-like"/>
    <property type="match status" value="1"/>
</dbReference>
<keyword evidence="5" id="KW-1185">Reference proteome</keyword>
<protein>
    <recommendedName>
        <fullName evidence="6">Trimethylamine methyltransferase</fullName>
    </recommendedName>
</protein>
<gene>
    <name evidence="4" type="ORF">DCMF_11255</name>
</gene>
<organism evidence="4 5">
    <name type="scientific">Formimonas warabiya</name>
    <dbReference type="NCBI Taxonomy" id="1761012"/>
    <lineage>
        <taxon>Bacteria</taxon>
        <taxon>Bacillati</taxon>
        <taxon>Bacillota</taxon>
        <taxon>Clostridia</taxon>
        <taxon>Eubacteriales</taxon>
        <taxon>Peptococcaceae</taxon>
        <taxon>Candidatus Formimonas</taxon>
    </lineage>
</organism>
<evidence type="ECO:0000256" key="3">
    <source>
        <dbReference type="ARBA" id="ARBA00022679"/>
    </source>
</evidence>
<comment type="similarity">
    <text evidence="1">Belongs to the trimethylamine methyltransferase family.</text>
</comment>
<dbReference type="GO" id="GO:0008168">
    <property type="term" value="F:methyltransferase activity"/>
    <property type="evidence" value="ECO:0007669"/>
    <property type="project" value="UniProtKB-KW"/>
</dbReference>
<accession>A0A3G1KS39</accession>
<name>A0A3G1KS39_FORW1</name>
<dbReference type="EMBL" id="CP017634">
    <property type="protein sequence ID" value="ATW25266.1"/>
    <property type="molecule type" value="Genomic_DNA"/>
</dbReference>
<keyword evidence="2" id="KW-0489">Methyltransferase</keyword>
<dbReference type="InterPro" id="IPR010426">
    <property type="entry name" value="MTTB_MeTrfase"/>
</dbReference>
<evidence type="ECO:0008006" key="6">
    <source>
        <dbReference type="Google" id="ProtNLM"/>
    </source>
</evidence>
<dbReference type="InterPro" id="IPR038601">
    <property type="entry name" value="MttB-like_sf"/>
</dbReference>
<keyword evidence="3" id="KW-0808">Transferase</keyword>
<evidence type="ECO:0000256" key="1">
    <source>
        <dbReference type="ARBA" id="ARBA00007137"/>
    </source>
</evidence>
<evidence type="ECO:0000313" key="5">
    <source>
        <dbReference type="Proteomes" id="UP000323521"/>
    </source>
</evidence>
<proteinExistence type="inferred from homology"/>
<dbReference type="Pfam" id="PF06253">
    <property type="entry name" value="MTTB"/>
    <property type="match status" value="1"/>
</dbReference>
<dbReference type="GO" id="GO:0015948">
    <property type="term" value="P:methanogenesis"/>
    <property type="evidence" value="ECO:0007669"/>
    <property type="project" value="InterPro"/>
</dbReference>
<reference evidence="4 5" key="1">
    <citation type="submission" date="2016-10" db="EMBL/GenBank/DDBJ databases">
        <title>Complete Genome Sequence of Peptococcaceae strain DCMF.</title>
        <authorList>
            <person name="Edwards R.J."/>
            <person name="Holland S.I."/>
            <person name="Deshpande N.P."/>
            <person name="Wong Y.K."/>
            <person name="Ertan H."/>
            <person name="Manefield M."/>
            <person name="Russell T.L."/>
            <person name="Lee M.J."/>
        </authorList>
    </citation>
    <scope>NUCLEOTIDE SEQUENCE [LARGE SCALE GENOMIC DNA]</scope>
    <source>
        <strain evidence="4 5">DCMF</strain>
    </source>
</reference>
<dbReference type="AlphaFoldDB" id="A0A3G1KS39"/>
<dbReference type="GO" id="GO:0032259">
    <property type="term" value="P:methylation"/>
    <property type="evidence" value="ECO:0007669"/>
    <property type="project" value="UniProtKB-KW"/>
</dbReference>
<evidence type="ECO:0000313" key="4">
    <source>
        <dbReference type="EMBL" id="ATW25266.1"/>
    </source>
</evidence>
<dbReference type="KEGG" id="fwa:DCMF_11255"/>
<evidence type="ECO:0000256" key="2">
    <source>
        <dbReference type="ARBA" id="ARBA00022603"/>
    </source>
</evidence>